<dbReference type="Proteomes" id="UP000626109">
    <property type="component" value="Unassembled WGS sequence"/>
</dbReference>
<organism evidence="2 3">
    <name type="scientific">Polarella glacialis</name>
    <name type="common">Dinoflagellate</name>
    <dbReference type="NCBI Taxonomy" id="89957"/>
    <lineage>
        <taxon>Eukaryota</taxon>
        <taxon>Sar</taxon>
        <taxon>Alveolata</taxon>
        <taxon>Dinophyceae</taxon>
        <taxon>Suessiales</taxon>
        <taxon>Suessiaceae</taxon>
        <taxon>Polarella</taxon>
    </lineage>
</organism>
<feature type="non-terminal residue" evidence="2">
    <location>
        <position position="1"/>
    </location>
</feature>
<proteinExistence type="predicted"/>
<name>A0A813J3R7_POLGL</name>
<comment type="caution">
    <text evidence="2">The sequence shown here is derived from an EMBL/GenBank/DDBJ whole genome shotgun (WGS) entry which is preliminary data.</text>
</comment>
<feature type="region of interest" description="Disordered" evidence="1">
    <location>
        <begin position="175"/>
        <end position="208"/>
    </location>
</feature>
<dbReference type="AlphaFoldDB" id="A0A813J3R7"/>
<evidence type="ECO:0000256" key="1">
    <source>
        <dbReference type="SAM" id="MobiDB-lite"/>
    </source>
</evidence>
<reference evidence="2" key="1">
    <citation type="submission" date="2021-02" db="EMBL/GenBank/DDBJ databases">
        <authorList>
            <person name="Dougan E. K."/>
            <person name="Rhodes N."/>
            <person name="Thang M."/>
            <person name="Chan C."/>
        </authorList>
    </citation>
    <scope>NUCLEOTIDE SEQUENCE</scope>
</reference>
<accession>A0A813J3R7</accession>
<sequence>LMERAAVVASGLAKSASDTAISAPKASLGFQGHGRRLSDITFLRCSSVTSARLSWASDSKEKAPSATLPVTRADLEPLASLPPAPKSYGRVLTDVTMLDGVSPLLSYACFDSASLCTPQRLRRRAELQARLVGQAEADAAALLELKKMANVPSAPQLPENWSQAVRAKAAHAFREKPAGPRPAVGTQISQHRRRAVHHRSPDRRRMASTACDFKSHSQPMMCFDLPSVKEQAAAKLMASTSFPKLHWI</sequence>
<feature type="compositionally biased region" description="Basic residues" evidence="1">
    <location>
        <begin position="190"/>
        <end position="202"/>
    </location>
</feature>
<protein>
    <submittedName>
        <fullName evidence="2">Uncharacterized protein</fullName>
    </submittedName>
</protein>
<dbReference type="EMBL" id="CAJNNW010024450">
    <property type="protein sequence ID" value="CAE8672494.1"/>
    <property type="molecule type" value="Genomic_DNA"/>
</dbReference>
<evidence type="ECO:0000313" key="2">
    <source>
        <dbReference type="EMBL" id="CAE8672494.1"/>
    </source>
</evidence>
<gene>
    <name evidence="2" type="ORF">PGLA2088_LOCUS18099</name>
</gene>
<evidence type="ECO:0000313" key="3">
    <source>
        <dbReference type="Proteomes" id="UP000626109"/>
    </source>
</evidence>